<dbReference type="InterPro" id="IPR010819">
    <property type="entry name" value="AGE/CE"/>
</dbReference>
<evidence type="ECO:0000256" key="2">
    <source>
        <dbReference type="ARBA" id="ARBA00023235"/>
    </source>
</evidence>
<organism evidence="3 4">
    <name type="scientific">Marinomonas aquiplantarum</name>
    <dbReference type="NCBI Taxonomy" id="491951"/>
    <lineage>
        <taxon>Bacteria</taxon>
        <taxon>Pseudomonadati</taxon>
        <taxon>Pseudomonadota</taxon>
        <taxon>Gammaproteobacteria</taxon>
        <taxon>Oceanospirillales</taxon>
        <taxon>Oceanospirillaceae</taxon>
        <taxon>Marinomonas</taxon>
    </lineage>
</organism>
<evidence type="ECO:0000256" key="1">
    <source>
        <dbReference type="ARBA" id="ARBA00008558"/>
    </source>
</evidence>
<dbReference type="Proteomes" id="UP000252086">
    <property type="component" value="Unassembled WGS sequence"/>
</dbReference>
<keyword evidence="4" id="KW-1185">Reference proteome</keyword>
<protein>
    <submittedName>
        <fullName evidence="3">Mannose-6-phosphate isomerase</fullName>
    </submittedName>
</protein>
<dbReference type="SUPFAM" id="SSF48208">
    <property type="entry name" value="Six-hairpin glycosidases"/>
    <property type="match status" value="1"/>
</dbReference>
<comment type="similarity">
    <text evidence="1">Belongs to the N-acylglucosamine 2-epimerase family.</text>
</comment>
<dbReference type="GO" id="GO:0016853">
    <property type="term" value="F:isomerase activity"/>
    <property type="evidence" value="ECO:0007669"/>
    <property type="project" value="UniProtKB-KW"/>
</dbReference>
<sequence length="386" mass="45441">MLKSAILDCQTFVFSKLLPNWAKHGLDDSLGYSYESLNQDWSINPVGRIRLLTQCRQLYTFSHACLIEPQINNQHNFKNKLKPLFEFILGYYYKEDRWIFSLDDNLNTKDTSSDAYALAFILLSFSFYYQATRDERAIEYIAKTHHFLLEEMTSSYGGIFEEFPISKEQTRRQNPHMHLLEGYIAAFEATQKDEYKSMIKMLLSLAEKHFFDKKNKTLREFFTYDWQWHPELGYQVEPGHHFEWVWLLYKANQIIPNTEYTDLAQQLWLTATRHGIDNNGGIFNQIDGNTLIATDKEKRIWPITEYLKAITVIPIGLEEKTLRLTQACEFMLQNYFLTTGGWNEYLDQDNVPKKSPLSGTTSYHIFLGITEVLTWFKTNNSHNKLD</sequence>
<dbReference type="EMBL" id="QNRF01000004">
    <property type="protein sequence ID" value="RBO83192.1"/>
    <property type="molecule type" value="Genomic_DNA"/>
</dbReference>
<dbReference type="OrthoDB" id="9806359at2"/>
<dbReference type="InterPro" id="IPR008928">
    <property type="entry name" value="6-hairpin_glycosidase_sf"/>
</dbReference>
<comment type="caution">
    <text evidence="3">The sequence shown here is derived from an EMBL/GenBank/DDBJ whole genome shotgun (WGS) entry which is preliminary data.</text>
</comment>
<keyword evidence="2 3" id="KW-0413">Isomerase</keyword>
<evidence type="ECO:0000313" key="4">
    <source>
        <dbReference type="Proteomes" id="UP000252086"/>
    </source>
</evidence>
<gene>
    <name evidence="3" type="ORF">DFP76_1046</name>
</gene>
<accession>A0A366CZF2</accession>
<name>A0A366CZF2_9GAMM</name>
<dbReference type="InterPro" id="IPR012341">
    <property type="entry name" value="6hp_glycosidase-like_sf"/>
</dbReference>
<dbReference type="PANTHER" id="PTHR15108">
    <property type="entry name" value="N-ACYLGLUCOSAMINE-2-EPIMERASE"/>
    <property type="match status" value="1"/>
</dbReference>
<proteinExistence type="inferred from homology"/>
<dbReference type="GO" id="GO:0005975">
    <property type="term" value="P:carbohydrate metabolic process"/>
    <property type="evidence" value="ECO:0007669"/>
    <property type="project" value="InterPro"/>
</dbReference>
<evidence type="ECO:0000313" key="3">
    <source>
        <dbReference type="EMBL" id="RBO83192.1"/>
    </source>
</evidence>
<dbReference type="RefSeq" id="WP_113874162.1">
    <property type="nucleotide sequence ID" value="NZ_QNRF01000004.1"/>
</dbReference>
<reference evidence="3 4" key="1">
    <citation type="submission" date="2018-06" db="EMBL/GenBank/DDBJ databases">
        <title>Genomic Encyclopedia of Type Strains, Phase III (KMG-III): the genomes of soil and plant-associated and newly described type strains.</title>
        <authorList>
            <person name="Whitman W."/>
        </authorList>
    </citation>
    <scope>NUCLEOTIDE SEQUENCE [LARGE SCALE GENOMIC DNA]</scope>
    <source>
        <strain evidence="3 4">CECT 7732</strain>
    </source>
</reference>
<dbReference type="Gene3D" id="1.50.10.10">
    <property type="match status" value="1"/>
</dbReference>
<dbReference type="AlphaFoldDB" id="A0A366CZF2"/>
<dbReference type="Pfam" id="PF07221">
    <property type="entry name" value="GlcNAc_2-epim"/>
    <property type="match status" value="1"/>
</dbReference>